<feature type="transmembrane region" description="Helical" evidence="1">
    <location>
        <begin position="12"/>
        <end position="32"/>
    </location>
</feature>
<dbReference type="AlphaFoldDB" id="A0A1M3T179"/>
<reference evidence="3" key="1">
    <citation type="journal article" date="2017" name="Genome Biol.">
        <title>Comparative genomics reveals high biological diversity and specific adaptations in the industrially and medically important fungal genus Aspergillus.</title>
        <authorList>
            <person name="de Vries R.P."/>
            <person name="Riley R."/>
            <person name="Wiebenga A."/>
            <person name="Aguilar-Osorio G."/>
            <person name="Amillis S."/>
            <person name="Uchima C.A."/>
            <person name="Anderluh G."/>
            <person name="Asadollahi M."/>
            <person name="Askin M."/>
            <person name="Barry K."/>
            <person name="Battaglia E."/>
            <person name="Bayram O."/>
            <person name="Benocci T."/>
            <person name="Braus-Stromeyer S.A."/>
            <person name="Caldana C."/>
            <person name="Canovas D."/>
            <person name="Cerqueira G.C."/>
            <person name="Chen F."/>
            <person name="Chen W."/>
            <person name="Choi C."/>
            <person name="Clum A."/>
            <person name="Dos Santos R.A."/>
            <person name="Damasio A.R."/>
            <person name="Diallinas G."/>
            <person name="Emri T."/>
            <person name="Fekete E."/>
            <person name="Flipphi M."/>
            <person name="Freyberg S."/>
            <person name="Gallo A."/>
            <person name="Gournas C."/>
            <person name="Habgood R."/>
            <person name="Hainaut M."/>
            <person name="Harispe M.L."/>
            <person name="Henrissat B."/>
            <person name="Hilden K.S."/>
            <person name="Hope R."/>
            <person name="Hossain A."/>
            <person name="Karabika E."/>
            <person name="Karaffa L."/>
            <person name="Karanyi Z."/>
            <person name="Krasevec N."/>
            <person name="Kuo A."/>
            <person name="Kusch H."/>
            <person name="LaButti K."/>
            <person name="Lagendijk E.L."/>
            <person name="Lapidus A."/>
            <person name="Levasseur A."/>
            <person name="Lindquist E."/>
            <person name="Lipzen A."/>
            <person name="Logrieco A.F."/>
            <person name="MacCabe A."/>
            <person name="Maekelae M.R."/>
            <person name="Malavazi I."/>
            <person name="Melin P."/>
            <person name="Meyer V."/>
            <person name="Mielnichuk N."/>
            <person name="Miskei M."/>
            <person name="Molnar A.P."/>
            <person name="Mule G."/>
            <person name="Ngan C.Y."/>
            <person name="Orejas M."/>
            <person name="Orosz E."/>
            <person name="Ouedraogo J.P."/>
            <person name="Overkamp K.M."/>
            <person name="Park H.-S."/>
            <person name="Perrone G."/>
            <person name="Piumi F."/>
            <person name="Punt P.J."/>
            <person name="Ram A.F."/>
            <person name="Ramon A."/>
            <person name="Rauscher S."/>
            <person name="Record E."/>
            <person name="Riano-Pachon D.M."/>
            <person name="Robert V."/>
            <person name="Roehrig J."/>
            <person name="Ruller R."/>
            <person name="Salamov A."/>
            <person name="Salih N.S."/>
            <person name="Samson R.A."/>
            <person name="Sandor E."/>
            <person name="Sanguinetti M."/>
            <person name="Schuetze T."/>
            <person name="Sepcic K."/>
            <person name="Shelest E."/>
            <person name="Sherlock G."/>
            <person name="Sophianopoulou V."/>
            <person name="Squina F.M."/>
            <person name="Sun H."/>
            <person name="Susca A."/>
            <person name="Todd R.B."/>
            <person name="Tsang A."/>
            <person name="Unkles S.E."/>
            <person name="van de Wiele N."/>
            <person name="van Rossen-Uffink D."/>
            <person name="Oliveira J.V."/>
            <person name="Vesth T.C."/>
            <person name="Visser J."/>
            <person name="Yu J.-H."/>
            <person name="Zhou M."/>
            <person name="Andersen M.R."/>
            <person name="Archer D.B."/>
            <person name="Baker S.E."/>
            <person name="Benoit I."/>
            <person name="Brakhage A.A."/>
            <person name="Braus G.H."/>
            <person name="Fischer R."/>
            <person name="Frisvad J.C."/>
            <person name="Goldman G.H."/>
            <person name="Houbraken J."/>
            <person name="Oakley B."/>
            <person name="Pocsi I."/>
            <person name="Scazzocchio C."/>
            <person name="Seiboth B."/>
            <person name="vanKuyk P.A."/>
            <person name="Wortman J."/>
            <person name="Dyer P.S."/>
            <person name="Grigoriev I.V."/>
        </authorList>
    </citation>
    <scope>NUCLEOTIDE SEQUENCE [LARGE SCALE GENOMIC DNA]</scope>
    <source>
        <strain evidence="3">CBS 106.47</strain>
    </source>
</reference>
<dbReference type="EMBL" id="KV878254">
    <property type="protein sequence ID" value="OJZ80519.1"/>
    <property type="molecule type" value="Genomic_DNA"/>
</dbReference>
<dbReference type="VEuPathDB" id="FungiDB:ASPFODRAFT_53072"/>
<protein>
    <submittedName>
        <fullName evidence="2">Uncharacterized protein</fullName>
    </submittedName>
</protein>
<evidence type="ECO:0000313" key="3">
    <source>
        <dbReference type="Proteomes" id="UP000184063"/>
    </source>
</evidence>
<gene>
    <name evidence="2" type="ORF">ASPFODRAFT_53072</name>
</gene>
<proteinExistence type="predicted"/>
<keyword evidence="1" id="KW-1133">Transmembrane helix</keyword>
<sequence length="56" mass="6245">METFVPCPRVCCWRWLITPLLGFIKAVLSLAVGRQLGLLLGTIIETIIWNGLCAMI</sequence>
<accession>A0A1M3T179</accession>
<keyword evidence="1" id="KW-0472">Membrane</keyword>
<dbReference type="Proteomes" id="UP000184063">
    <property type="component" value="Unassembled WGS sequence"/>
</dbReference>
<feature type="transmembrane region" description="Helical" evidence="1">
    <location>
        <begin position="38"/>
        <end position="55"/>
    </location>
</feature>
<evidence type="ECO:0000256" key="1">
    <source>
        <dbReference type="SAM" id="Phobius"/>
    </source>
</evidence>
<name>A0A1M3T179_ASPLC</name>
<organism evidence="2 3">
    <name type="scientific">Aspergillus luchuensis (strain CBS 106.47)</name>
    <dbReference type="NCBI Taxonomy" id="1137211"/>
    <lineage>
        <taxon>Eukaryota</taxon>
        <taxon>Fungi</taxon>
        <taxon>Dikarya</taxon>
        <taxon>Ascomycota</taxon>
        <taxon>Pezizomycotina</taxon>
        <taxon>Eurotiomycetes</taxon>
        <taxon>Eurotiomycetidae</taxon>
        <taxon>Eurotiales</taxon>
        <taxon>Aspergillaceae</taxon>
        <taxon>Aspergillus</taxon>
        <taxon>Aspergillus subgen. Circumdati</taxon>
    </lineage>
</organism>
<evidence type="ECO:0000313" key="2">
    <source>
        <dbReference type="EMBL" id="OJZ80519.1"/>
    </source>
</evidence>
<keyword evidence="1" id="KW-0812">Transmembrane</keyword>